<feature type="compositionally biased region" description="Acidic residues" evidence="1">
    <location>
        <begin position="36"/>
        <end position="69"/>
    </location>
</feature>
<evidence type="ECO:0000256" key="2">
    <source>
        <dbReference type="SAM" id="SignalP"/>
    </source>
</evidence>
<sequence>MSSPNLCPKRALFLAKKVFILLFLGTLIEKLTDFISDVDGEGEGGGEGEDGEGEGEGEDFEEGEGEGDSGEGAPEGGEAAPAEA</sequence>
<gene>
    <name evidence="3" type="ORF">DILT_LOCUS71</name>
</gene>
<feature type="region of interest" description="Disordered" evidence="1">
    <location>
        <begin position="36"/>
        <end position="84"/>
    </location>
</feature>
<keyword evidence="2" id="KW-0732">Signal</keyword>
<dbReference type="AlphaFoldDB" id="A0A3P6PK75"/>
<dbReference type="Proteomes" id="UP000281553">
    <property type="component" value="Unassembled WGS sequence"/>
</dbReference>
<feature type="signal peptide" evidence="2">
    <location>
        <begin position="1"/>
        <end position="30"/>
    </location>
</feature>
<name>A0A3P6PK75_DIBLA</name>
<protein>
    <submittedName>
        <fullName evidence="3">Uncharacterized protein</fullName>
    </submittedName>
</protein>
<evidence type="ECO:0000313" key="4">
    <source>
        <dbReference type="Proteomes" id="UP000281553"/>
    </source>
</evidence>
<dbReference type="EMBL" id="UYRU01000286">
    <property type="protein sequence ID" value="VDK29853.1"/>
    <property type="molecule type" value="Genomic_DNA"/>
</dbReference>
<evidence type="ECO:0000313" key="3">
    <source>
        <dbReference type="EMBL" id="VDK29853.1"/>
    </source>
</evidence>
<proteinExistence type="predicted"/>
<evidence type="ECO:0000256" key="1">
    <source>
        <dbReference type="SAM" id="MobiDB-lite"/>
    </source>
</evidence>
<feature type="chain" id="PRO_5018052089" evidence="2">
    <location>
        <begin position="31"/>
        <end position="84"/>
    </location>
</feature>
<reference evidence="3 4" key="1">
    <citation type="submission" date="2018-11" db="EMBL/GenBank/DDBJ databases">
        <authorList>
            <consortium name="Pathogen Informatics"/>
        </authorList>
    </citation>
    <scope>NUCLEOTIDE SEQUENCE [LARGE SCALE GENOMIC DNA]</scope>
</reference>
<accession>A0A3P6PK75</accession>
<organism evidence="3 4">
    <name type="scientific">Dibothriocephalus latus</name>
    <name type="common">Fish tapeworm</name>
    <name type="synonym">Diphyllobothrium latum</name>
    <dbReference type="NCBI Taxonomy" id="60516"/>
    <lineage>
        <taxon>Eukaryota</taxon>
        <taxon>Metazoa</taxon>
        <taxon>Spiralia</taxon>
        <taxon>Lophotrochozoa</taxon>
        <taxon>Platyhelminthes</taxon>
        <taxon>Cestoda</taxon>
        <taxon>Eucestoda</taxon>
        <taxon>Diphyllobothriidea</taxon>
        <taxon>Diphyllobothriidae</taxon>
        <taxon>Dibothriocephalus</taxon>
    </lineage>
</organism>
<keyword evidence="4" id="KW-1185">Reference proteome</keyword>